<dbReference type="GO" id="GO:0045893">
    <property type="term" value="P:positive regulation of DNA-templated transcription"/>
    <property type="evidence" value="ECO:0007669"/>
    <property type="project" value="UniProtKB-ARBA"/>
</dbReference>
<sequence>MDLRLWPIEGKYLNQNEDKLTNRAYLWEDFQCSRFPLIIPPPWVLLRAFRDSRFGGETNVQGLGDKTENREEKTGTNSSTELSFSNPEIQESNKLQPSDTHLEAPMKESFEFAKPSLLDLSAVHNQTENAKLETVKLNQAACLSSLTPAVNPGFGMQKVTTQCSLSQESGLMRKYLYVFMAYMARSRELNPLYSALPEHRPENLSSSAFVKSNENSDRQYRESVEQRQMLGRQSLESTATKTCATCSDGIHSRKKTRLLLPPTPTHGQNRVSEASAATPLTAELRRPEHHHYVCLLCDKKFPRAANLNRHIRTHTGEQPYHCPHCQRSFSISSNMQRHVRNIHKPFTLHSSIKHTESIWKE</sequence>
<evidence type="ECO:0000256" key="8">
    <source>
        <dbReference type="ARBA" id="ARBA00023163"/>
    </source>
</evidence>
<evidence type="ECO:0000256" key="4">
    <source>
        <dbReference type="ARBA" id="ARBA00022737"/>
    </source>
</evidence>
<feature type="compositionally biased region" description="Basic and acidic residues" evidence="11">
    <location>
        <begin position="65"/>
        <end position="74"/>
    </location>
</feature>
<evidence type="ECO:0000256" key="9">
    <source>
        <dbReference type="ARBA" id="ARBA00023242"/>
    </source>
</evidence>
<dbReference type="GO" id="GO:0005634">
    <property type="term" value="C:nucleus"/>
    <property type="evidence" value="ECO:0007669"/>
    <property type="project" value="UniProtKB-SubCell"/>
</dbReference>
<evidence type="ECO:0000256" key="5">
    <source>
        <dbReference type="ARBA" id="ARBA00022771"/>
    </source>
</evidence>
<dbReference type="SUPFAM" id="SSF57667">
    <property type="entry name" value="beta-beta-alpha zinc fingers"/>
    <property type="match status" value="1"/>
</dbReference>
<dbReference type="GO" id="GO:0008270">
    <property type="term" value="F:zinc ion binding"/>
    <property type="evidence" value="ECO:0007669"/>
    <property type="project" value="UniProtKB-KW"/>
</dbReference>
<evidence type="ECO:0000256" key="3">
    <source>
        <dbReference type="ARBA" id="ARBA00022723"/>
    </source>
</evidence>
<dbReference type="PANTHER" id="PTHR16515:SF49">
    <property type="entry name" value="GASTRULA ZINC FINGER PROTEIN XLCGF49.1-LIKE-RELATED"/>
    <property type="match status" value="1"/>
</dbReference>
<gene>
    <name evidence="13" type="ORF">FBUS_10297</name>
</gene>
<keyword evidence="5 10" id="KW-0863">Zinc-finger</keyword>
<keyword evidence="4" id="KW-0677">Repeat</keyword>
<keyword evidence="8" id="KW-0804">Transcription</keyword>
<dbReference type="FunFam" id="3.30.160.60:FF:000761">
    <property type="entry name" value="Zinc finger protein 449"/>
    <property type="match status" value="1"/>
</dbReference>
<keyword evidence="14" id="KW-1185">Reference proteome</keyword>
<dbReference type="InterPro" id="IPR036236">
    <property type="entry name" value="Znf_C2H2_sf"/>
</dbReference>
<evidence type="ECO:0000256" key="10">
    <source>
        <dbReference type="PROSITE-ProRule" id="PRU00042"/>
    </source>
</evidence>
<name>A0A8E0VCH9_9TREM</name>
<evidence type="ECO:0000313" key="14">
    <source>
        <dbReference type="Proteomes" id="UP000728185"/>
    </source>
</evidence>
<dbReference type="PROSITE" id="PS00028">
    <property type="entry name" value="ZINC_FINGER_C2H2_1"/>
    <property type="match status" value="2"/>
</dbReference>
<proteinExistence type="inferred from homology"/>
<accession>A0A8E0VCH9</accession>
<keyword evidence="9" id="KW-0539">Nucleus</keyword>
<evidence type="ECO:0000256" key="2">
    <source>
        <dbReference type="ARBA" id="ARBA00006991"/>
    </source>
</evidence>
<dbReference type="Pfam" id="PF00096">
    <property type="entry name" value="zf-C2H2"/>
    <property type="match status" value="2"/>
</dbReference>
<dbReference type="InterPro" id="IPR013087">
    <property type="entry name" value="Znf_C2H2_type"/>
</dbReference>
<feature type="region of interest" description="Disordered" evidence="11">
    <location>
        <begin position="57"/>
        <end position="96"/>
    </location>
</feature>
<evidence type="ECO:0000256" key="6">
    <source>
        <dbReference type="ARBA" id="ARBA00022833"/>
    </source>
</evidence>
<reference evidence="13" key="1">
    <citation type="submission" date="2019-05" db="EMBL/GenBank/DDBJ databases">
        <title>Annotation for the trematode Fasciolopsis buski.</title>
        <authorList>
            <person name="Choi Y.-J."/>
        </authorList>
    </citation>
    <scope>NUCLEOTIDE SEQUENCE</scope>
    <source>
        <strain evidence="13">HT</strain>
        <tissue evidence="13">Whole worm</tissue>
    </source>
</reference>
<dbReference type="Gene3D" id="3.30.160.60">
    <property type="entry name" value="Classic Zinc Finger"/>
    <property type="match status" value="2"/>
</dbReference>
<comment type="similarity">
    <text evidence="2">Belongs to the krueppel C2H2-type zinc-finger protein family.</text>
</comment>
<comment type="subcellular location">
    <subcellularLocation>
        <location evidence="1">Nucleus</location>
    </subcellularLocation>
</comment>
<evidence type="ECO:0000313" key="13">
    <source>
        <dbReference type="EMBL" id="KAA0183714.1"/>
    </source>
</evidence>
<dbReference type="FunFam" id="3.30.160.60:FF:001732">
    <property type="entry name" value="Zgc:162936"/>
    <property type="match status" value="1"/>
</dbReference>
<dbReference type="InterPro" id="IPR050331">
    <property type="entry name" value="Zinc_finger"/>
</dbReference>
<keyword evidence="3" id="KW-0479">Metal-binding</keyword>
<keyword evidence="6" id="KW-0862">Zinc</keyword>
<dbReference type="GO" id="GO:0043565">
    <property type="term" value="F:sequence-specific DNA binding"/>
    <property type="evidence" value="ECO:0007669"/>
    <property type="project" value="UniProtKB-ARBA"/>
</dbReference>
<protein>
    <submittedName>
        <fullName evidence="13">MDS1 and EVI1 complex locus protein EVI1</fullName>
    </submittedName>
</protein>
<dbReference type="SMART" id="SM00355">
    <property type="entry name" value="ZnF_C2H2"/>
    <property type="match status" value="2"/>
</dbReference>
<evidence type="ECO:0000256" key="1">
    <source>
        <dbReference type="ARBA" id="ARBA00004123"/>
    </source>
</evidence>
<dbReference type="PROSITE" id="PS50157">
    <property type="entry name" value="ZINC_FINGER_C2H2_2"/>
    <property type="match status" value="2"/>
</dbReference>
<feature type="compositionally biased region" description="Polar residues" evidence="11">
    <location>
        <begin position="75"/>
        <end position="96"/>
    </location>
</feature>
<dbReference type="OrthoDB" id="3437960at2759"/>
<evidence type="ECO:0000259" key="12">
    <source>
        <dbReference type="PROSITE" id="PS50157"/>
    </source>
</evidence>
<dbReference type="PANTHER" id="PTHR16515">
    <property type="entry name" value="PR DOMAIN ZINC FINGER PROTEIN"/>
    <property type="match status" value="1"/>
</dbReference>
<dbReference type="GO" id="GO:0005694">
    <property type="term" value="C:chromosome"/>
    <property type="evidence" value="ECO:0007669"/>
    <property type="project" value="UniProtKB-ARBA"/>
</dbReference>
<dbReference type="AlphaFoldDB" id="A0A8E0VCH9"/>
<dbReference type="EMBL" id="LUCM01011612">
    <property type="protein sequence ID" value="KAA0183714.1"/>
    <property type="molecule type" value="Genomic_DNA"/>
</dbReference>
<comment type="caution">
    <text evidence="13">The sequence shown here is derived from an EMBL/GenBank/DDBJ whole genome shotgun (WGS) entry which is preliminary data.</text>
</comment>
<dbReference type="Proteomes" id="UP000728185">
    <property type="component" value="Unassembled WGS sequence"/>
</dbReference>
<evidence type="ECO:0000256" key="11">
    <source>
        <dbReference type="SAM" id="MobiDB-lite"/>
    </source>
</evidence>
<feature type="domain" description="C2H2-type" evidence="12">
    <location>
        <begin position="292"/>
        <end position="319"/>
    </location>
</feature>
<feature type="domain" description="C2H2-type" evidence="12">
    <location>
        <begin position="320"/>
        <end position="343"/>
    </location>
</feature>
<keyword evidence="7" id="KW-0805">Transcription regulation</keyword>
<organism evidence="13 14">
    <name type="scientific">Fasciolopsis buskii</name>
    <dbReference type="NCBI Taxonomy" id="27845"/>
    <lineage>
        <taxon>Eukaryota</taxon>
        <taxon>Metazoa</taxon>
        <taxon>Spiralia</taxon>
        <taxon>Lophotrochozoa</taxon>
        <taxon>Platyhelminthes</taxon>
        <taxon>Trematoda</taxon>
        <taxon>Digenea</taxon>
        <taxon>Plagiorchiida</taxon>
        <taxon>Echinostomata</taxon>
        <taxon>Echinostomatoidea</taxon>
        <taxon>Fasciolidae</taxon>
        <taxon>Fasciolopsis</taxon>
    </lineage>
</organism>
<evidence type="ECO:0000256" key="7">
    <source>
        <dbReference type="ARBA" id="ARBA00023015"/>
    </source>
</evidence>